<dbReference type="SUPFAM" id="SSF55931">
    <property type="entry name" value="Glutamine synthetase/guanido kinase"/>
    <property type="match status" value="1"/>
</dbReference>
<dbReference type="EMBL" id="PYAV01000019">
    <property type="protein sequence ID" value="PSL41294.1"/>
    <property type="molecule type" value="Genomic_DNA"/>
</dbReference>
<organism evidence="11 12">
    <name type="scientific">Salsuginibacillus halophilus</name>
    <dbReference type="NCBI Taxonomy" id="517424"/>
    <lineage>
        <taxon>Bacteria</taxon>
        <taxon>Bacillati</taxon>
        <taxon>Bacillota</taxon>
        <taxon>Bacilli</taxon>
        <taxon>Bacillales</taxon>
        <taxon>Bacillaceae</taxon>
        <taxon>Salsuginibacillus</taxon>
    </lineage>
</organism>
<accession>A0A2P8H523</accession>
<dbReference type="GO" id="GO:0004111">
    <property type="term" value="F:creatine kinase activity"/>
    <property type="evidence" value="ECO:0007669"/>
    <property type="project" value="InterPro"/>
</dbReference>
<evidence type="ECO:0000256" key="5">
    <source>
        <dbReference type="ARBA" id="ARBA00022840"/>
    </source>
</evidence>
<evidence type="ECO:0000313" key="12">
    <source>
        <dbReference type="Proteomes" id="UP000242310"/>
    </source>
</evidence>
<dbReference type="PROSITE" id="PS51510">
    <property type="entry name" value="PHOSPHAGEN_KINASE_C"/>
    <property type="match status" value="1"/>
</dbReference>
<keyword evidence="2 7" id="KW-0808">Transferase</keyword>
<dbReference type="InterPro" id="IPR014746">
    <property type="entry name" value="Gln_synth/guanido_kin_cat_dom"/>
</dbReference>
<dbReference type="GO" id="GO:0005615">
    <property type="term" value="C:extracellular space"/>
    <property type="evidence" value="ECO:0007669"/>
    <property type="project" value="TreeGrafter"/>
</dbReference>
<keyword evidence="1 7" id="KW-0021">Allosteric enzyme</keyword>
<dbReference type="InterPro" id="IPR023660">
    <property type="entry name" value="Arg_Kinase"/>
</dbReference>
<dbReference type="GO" id="GO:0046314">
    <property type="term" value="P:phosphocreatine biosynthetic process"/>
    <property type="evidence" value="ECO:0007669"/>
    <property type="project" value="InterPro"/>
</dbReference>
<name>A0A2P8H523_9BACI</name>
<evidence type="ECO:0000256" key="2">
    <source>
        <dbReference type="ARBA" id="ARBA00022679"/>
    </source>
</evidence>
<dbReference type="PANTHER" id="PTHR11547">
    <property type="entry name" value="ARGININE OR CREATINE KINASE"/>
    <property type="match status" value="1"/>
</dbReference>
<evidence type="ECO:0000256" key="8">
    <source>
        <dbReference type="PROSITE-ProRule" id="PRU00843"/>
    </source>
</evidence>
<dbReference type="PANTHER" id="PTHR11547:SF38">
    <property type="entry name" value="ARGININE KINASE 1-RELATED"/>
    <property type="match status" value="1"/>
</dbReference>
<dbReference type="NCBIfam" id="NF002194">
    <property type="entry name" value="PRK01059.1-4"/>
    <property type="match status" value="1"/>
</dbReference>
<feature type="short sequence motif" description="RDXXRA motif of the pArg binding pocket involved in allosteric regulation" evidence="7">
    <location>
        <begin position="338"/>
        <end position="343"/>
    </location>
</feature>
<dbReference type="EC" id="2.7.14.1" evidence="7"/>
<comment type="caution">
    <text evidence="11">The sequence shown here is derived from an EMBL/GenBank/DDBJ whole genome shotgun (WGS) entry which is preliminary data.</text>
</comment>
<dbReference type="HAMAP" id="MF_00602">
    <property type="entry name" value="Prot_Arg_kinase"/>
    <property type="match status" value="1"/>
</dbReference>
<dbReference type="AlphaFoldDB" id="A0A2P8H523"/>
<keyword evidence="3 7" id="KW-0547">Nucleotide-binding</keyword>
<evidence type="ECO:0000256" key="4">
    <source>
        <dbReference type="ARBA" id="ARBA00022777"/>
    </source>
</evidence>
<dbReference type="Gene3D" id="3.30.590.10">
    <property type="entry name" value="Glutamine synthetase/guanido kinase, catalytic domain"/>
    <property type="match status" value="1"/>
</dbReference>
<comment type="function">
    <text evidence="7">Catalyzes the specific phosphorylation of arginine residues in a large number of proteins. Is part of the bacterial stress response system. Protein arginine phosphorylation has a physiologically important role and is involved in the regulation of many critical cellular processes, such as protein homeostasis, motility, competence, and stringent and stress responses, by regulating gene expression and protein activity.</text>
</comment>
<dbReference type="PROSITE" id="PS00112">
    <property type="entry name" value="PHOSPHAGEN_KINASE"/>
    <property type="match status" value="1"/>
</dbReference>
<dbReference type="OrthoDB" id="9791353at2"/>
<evidence type="ECO:0000256" key="6">
    <source>
        <dbReference type="ARBA" id="ARBA00051816"/>
    </source>
</evidence>
<dbReference type="Pfam" id="PF00217">
    <property type="entry name" value="ATP-gua_Ptrans"/>
    <property type="match status" value="1"/>
</dbReference>
<dbReference type="RefSeq" id="WP_106589928.1">
    <property type="nucleotide sequence ID" value="NZ_PYAV01000019.1"/>
</dbReference>
<dbReference type="GO" id="GO:1990424">
    <property type="term" value="F:protein arginine kinase activity"/>
    <property type="evidence" value="ECO:0007669"/>
    <property type="project" value="UniProtKB-EC"/>
</dbReference>
<evidence type="ECO:0000256" key="9">
    <source>
        <dbReference type="RuleBase" id="RU000505"/>
    </source>
</evidence>
<evidence type="ECO:0000259" key="10">
    <source>
        <dbReference type="PROSITE" id="PS51510"/>
    </source>
</evidence>
<feature type="binding site" evidence="7 8">
    <location>
        <position position="126"/>
    </location>
    <ligand>
        <name>ATP</name>
        <dbReference type="ChEBI" id="CHEBI:30616"/>
    </ligand>
</feature>
<comment type="activity regulation">
    <text evidence="7">Appears to be allosterically activated by the binding of pArg-containing polypeptides to the pArg-binding pocket localized in the C-terminal domain of McsB.</text>
</comment>
<evidence type="ECO:0000256" key="7">
    <source>
        <dbReference type="HAMAP-Rule" id="MF_00602"/>
    </source>
</evidence>
<feature type="binding site" evidence="7 8">
    <location>
        <position position="92"/>
    </location>
    <ligand>
        <name>ATP</name>
        <dbReference type="ChEBI" id="CHEBI:30616"/>
    </ligand>
</feature>
<feature type="domain" description="Phosphagen kinase C-terminal" evidence="10">
    <location>
        <begin position="24"/>
        <end position="255"/>
    </location>
</feature>
<reference evidence="11 12" key="1">
    <citation type="submission" date="2018-03" db="EMBL/GenBank/DDBJ databases">
        <title>Genomic Encyclopedia of Type Strains, Phase III (KMG-III): the genomes of soil and plant-associated and newly described type strains.</title>
        <authorList>
            <person name="Whitman W."/>
        </authorList>
    </citation>
    <scope>NUCLEOTIDE SEQUENCE [LARGE SCALE GENOMIC DNA]</scope>
    <source>
        <strain evidence="11 12">CGMCC 1.07653</strain>
    </source>
</reference>
<feature type="binding site" evidence="7 8">
    <location>
        <begin position="208"/>
        <end position="213"/>
    </location>
    <ligand>
        <name>ATP</name>
        <dbReference type="ChEBI" id="CHEBI:30616"/>
    </ligand>
</feature>
<keyword evidence="4 7" id="KW-0418">Kinase</keyword>
<dbReference type="CDD" id="cd07930">
    <property type="entry name" value="bacterial_phosphagen_kinase"/>
    <property type="match status" value="1"/>
</dbReference>
<keyword evidence="5 7" id="KW-0067">ATP-binding</keyword>
<sequence length="365" mass="40693">MSLKKFIAEAVSPWMKQKGPASDIVLSSRIRFARNLEGYPFPVTAPEESAQTLMNYTTAEIDLSSFQAERPLHAVTMDRLSSNERRILVEKHLISPYLADKSTHGALLLSGDESISIMINEEDHLRLQCLLPGFQLKEGLETANKVDDWLEGKVTYAYDEELGYLTSCPTNVGTGMRASVMMHLPALVMTQQLNRMMPAVNQVGLAVRGIYGEGSEALGNLFQISNQVTLGKSEQDIVDELEGVVDQLLQQERKAREHLLNTSRLQLEDRMYRSYGQLRFSRIMESKESAQRLSDVRFAIDAGLLQGVSGDILNELMVLTQPAMLQQYAGAALSPGERDERRASLIRERLKLEEQGDELSGGGSE</sequence>
<evidence type="ECO:0000256" key="3">
    <source>
        <dbReference type="ARBA" id="ARBA00022741"/>
    </source>
</evidence>
<comment type="similarity">
    <text evidence="7 8 9">Belongs to the ATP:guanido phosphotransferase family.</text>
</comment>
<protein>
    <recommendedName>
        <fullName evidence="7">Protein-arginine kinase</fullName>
        <ecNumber evidence="7">2.7.14.1</ecNumber>
    </recommendedName>
</protein>
<keyword evidence="12" id="KW-1185">Reference proteome</keyword>
<evidence type="ECO:0000256" key="1">
    <source>
        <dbReference type="ARBA" id="ARBA00022533"/>
    </source>
</evidence>
<dbReference type="GO" id="GO:0005524">
    <property type="term" value="F:ATP binding"/>
    <property type="evidence" value="ECO:0007669"/>
    <property type="project" value="UniProtKB-UniRule"/>
</dbReference>
<dbReference type="InterPro" id="IPR022414">
    <property type="entry name" value="ATP-guanido_PTrfase_cat"/>
</dbReference>
<dbReference type="Proteomes" id="UP000242310">
    <property type="component" value="Unassembled WGS sequence"/>
</dbReference>
<feature type="binding site" evidence="7 8">
    <location>
        <begin position="177"/>
        <end position="181"/>
    </location>
    <ligand>
        <name>ATP</name>
        <dbReference type="ChEBI" id="CHEBI:30616"/>
    </ligand>
</feature>
<dbReference type="InterPro" id="IPR022415">
    <property type="entry name" value="ATP-guanido_PTrfase_AS"/>
</dbReference>
<evidence type="ECO:0000313" key="11">
    <source>
        <dbReference type="EMBL" id="PSL41294.1"/>
    </source>
</evidence>
<proteinExistence type="inferred from homology"/>
<comment type="catalytic activity">
    <reaction evidence="6 7">
        <text>L-arginyl-[protein] + ATP = N(omega)-phospho-L-arginyl-[protein] + ADP + H(+)</text>
        <dbReference type="Rhea" id="RHEA:43384"/>
        <dbReference type="Rhea" id="RHEA-COMP:10532"/>
        <dbReference type="Rhea" id="RHEA-COMP:10533"/>
        <dbReference type="ChEBI" id="CHEBI:15378"/>
        <dbReference type="ChEBI" id="CHEBI:29965"/>
        <dbReference type="ChEBI" id="CHEBI:30616"/>
        <dbReference type="ChEBI" id="CHEBI:83226"/>
        <dbReference type="ChEBI" id="CHEBI:456216"/>
        <dbReference type="EC" id="2.7.14.1"/>
    </reaction>
</comment>
<dbReference type="InterPro" id="IPR000749">
    <property type="entry name" value="ATP-guanido_PTrfase"/>
</dbReference>
<feature type="binding site" evidence="7 8">
    <location>
        <begin position="27"/>
        <end position="31"/>
    </location>
    <ligand>
        <name>ATP</name>
        <dbReference type="ChEBI" id="CHEBI:30616"/>
    </ligand>
</feature>
<dbReference type="FunFam" id="3.30.590.10:FF:000007">
    <property type="entry name" value="Protein-arginine kinase"/>
    <property type="match status" value="1"/>
</dbReference>
<dbReference type="NCBIfam" id="NF002195">
    <property type="entry name" value="PRK01059.1-5"/>
    <property type="match status" value="1"/>
</dbReference>
<gene>
    <name evidence="7" type="primary">mcsB</name>
    <name evidence="11" type="ORF">B0H94_1196</name>
</gene>